<organism evidence="2 3">
    <name type="scientific">Diaminobutyricimonas aerilata</name>
    <dbReference type="NCBI Taxonomy" id="1162967"/>
    <lineage>
        <taxon>Bacteria</taxon>
        <taxon>Bacillati</taxon>
        <taxon>Actinomycetota</taxon>
        <taxon>Actinomycetes</taxon>
        <taxon>Micrococcales</taxon>
        <taxon>Microbacteriaceae</taxon>
        <taxon>Diaminobutyricimonas</taxon>
    </lineage>
</organism>
<evidence type="ECO:0000256" key="1">
    <source>
        <dbReference type="SAM" id="MobiDB-lite"/>
    </source>
</evidence>
<gene>
    <name evidence="2" type="ORF">CLV46_1201</name>
</gene>
<feature type="compositionally biased region" description="Basic and acidic residues" evidence="1">
    <location>
        <begin position="247"/>
        <end position="266"/>
    </location>
</feature>
<name>A0A2M9CIF2_9MICO</name>
<feature type="region of interest" description="Disordered" evidence="1">
    <location>
        <begin position="244"/>
        <end position="275"/>
    </location>
</feature>
<dbReference type="AlphaFoldDB" id="A0A2M9CIF2"/>
<keyword evidence="3" id="KW-1185">Reference proteome</keyword>
<sequence>MSAQERAAEAWRLPSDQTELTGANARVLKAIDRVLGVQRPVVLAHIRAIRARHPHASPAEVIRILEREYLAAVTTGGAAVGASAVIPGVGVAASLALSGVETVGFLEASALFAQSVTEVHGIAVEDPDRARALVMTMMLGSGGTDLVRQLAAQVTGSGPARSAFWGDLVTRNLPQAVMGPIADRIKHSFVRRFAAMQGGNIVGRVLPFGIGAVIGGTGNHMLGRKVVASARTAFGPPAASFPLELEPILKEPKPPKPPRAPREGARLRLPGRRRS</sequence>
<evidence type="ECO:0000313" key="2">
    <source>
        <dbReference type="EMBL" id="PJJ71650.1"/>
    </source>
</evidence>
<proteinExistence type="predicted"/>
<evidence type="ECO:0000313" key="3">
    <source>
        <dbReference type="Proteomes" id="UP000228758"/>
    </source>
</evidence>
<protein>
    <recommendedName>
        <fullName evidence="4">EcsC family protein</fullName>
    </recommendedName>
</protein>
<reference evidence="2 3" key="1">
    <citation type="submission" date="2017-11" db="EMBL/GenBank/DDBJ databases">
        <title>Genomic Encyclopedia of Archaeal and Bacterial Type Strains, Phase II (KMG-II): From Individual Species to Whole Genera.</title>
        <authorList>
            <person name="Goeker M."/>
        </authorList>
    </citation>
    <scope>NUCLEOTIDE SEQUENCE [LARGE SCALE GENOMIC DNA]</scope>
    <source>
        <strain evidence="2 3">DSM 27393</strain>
    </source>
</reference>
<accession>A0A2M9CIF2</accession>
<dbReference type="Proteomes" id="UP000228758">
    <property type="component" value="Unassembled WGS sequence"/>
</dbReference>
<dbReference type="EMBL" id="PGFF01000001">
    <property type="protein sequence ID" value="PJJ71650.1"/>
    <property type="molecule type" value="Genomic_DNA"/>
</dbReference>
<comment type="caution">
    <text evidence="2">The sequence shown here is derived from an EMBL/GenBank/DDBJ whole genome shotgun (WGS) entry which is preliminary data.</text>
</comment>
<evidence type="ECO:0008006" key="4">
    <source>
        <dbReference type="Google" id="ProtNLM"/>
    </source>
</evidence>